<dbReference type="SUPFAM" id="SSF52833">
    <property type="entry name" value="Thioredoxin-like"/>
    <property type="match status" value="1"/>
</dbReference>
<dbReference type="Proteomes" id="UP000030680">
    <property type="component" value="Unassembled WGS sequence"/>
</dbReference>
<dbReference type="Gene3D" id="3.40.30.10">
    <property type="entry name" value="Glutaredoxin"/>
    <property type="match status" value="1"/>
</dbReference>
<evidence type="ECO:0000313" key="4">
    <source>
        <dbReference type="Proteomes" id="UP000030680"/>
    </source>
</evidence>
<dbReference type="InterPro" id="IPR040079">
    <property type="entry name" value="Glutathione_S-Trfase"/>
</dbReference>
<name>M2XPQ1_GALSU</name>
<dbReference type="InterPro" id="IPR036282">
    <property type="entry name" value="Glutathione-S-Trfase_C_sf"/>
</dbReference>
<protein>
    <submittedName>
        <fullName evidence="3">Glutathione S-transferase</fullName>
        <ecNumber evidence="3">2.5.1.18</ecNumber>
    </submittedName>
</protein>
<dbReference type="GO" id="GO:0005737">
    <property type="term" value="C:cytoplasm"/>
    <property type="evidence" value="ECO:0007669"/>
    <property type="project" value="TreeGrafter"/>
</dbReference>
<dbReference type="SUPFAM" id="SSF47616">
    <property type="entry name" value="GST C-terminal domain-like"/>
    <property type="match status" value="1"/>
</dbReference>
<organism evidence="3 4">
    <name type="scientific">Galdieria sulphuraria</name>
    <name type="common">Red alga</name>
    <dbReference type="NCBI Taxonomy" id="130081"/>
    <lineage>
        <taxon>Eukaryota</taxon>
        <taxon>Rhodophyta</taxon>
        <taxon>Bangiophyceae</taxon>
        <taxon>Galdieriales</taxon>
        <taxon>Galdieriaceae</taxon>
        <taxon>Galdieria</taxon>
    </lineage>
</organism>
<dbReference type="EC" id="2.5.1.18" evidence="3"/>
<dbReference type="KEGG" id="gsl:Gasu_06050"/>
<reference evidence="4" key="1">
    <citation type="journal article" date="2013" name="Science">
        <title>Gene transfer from bacteria and archaea facilitated evolution of an extremophilic eukaryote.</title>
        <authorList>
            <person name="Schonknecht G."/>
            <person name="Chen W.H."/>
            <person name="Ternes C.M."/>
            <person name="Barbier G.G."/>
            <person name="Shrestha R.P."/>
            <person name="Stanke M."/>
            <person name="Brautigam A."/>
            <person name="Baker B.J."/>
            <person name="Banfield J.F."/>
            <person name="Garavito R.M."/>
            <person name="Carr K."/>
            <person name="Wilkerson C."/>
            <person name="Rensing S.A."/>
            <person name="Gagneul D."/>
            <person name="Dickenson N.E."/>
            <person name="Oesterhelt C."/>
            <person name="Lercher M.J."/>
            <person name="Weber A.P."/>
        </authorList>
    </citation>
    <scope>NUCLEOTIDE SEQUENCE [LARGE SCALE GENOMIC DNA]</scope>
    <source>
        <strain evidence="4">074W</strain>
    </source>
</reference>
<dbReference type="EMBL" id="KB454487">
    <property type="protein sequence ID" value="EME32192.1"/>
    <property type="molecule type" value="Genomic_DNA"/>
</dbReference>
<gene>
    <name evidence="3" type="ORF">Gasu_06050</name>
</gene>
<dbReference type="InterPro" id="IPR010987">
    <property type="entry name" value="Glutathione-S-Trfase_C-like"/>
</dbReference>
<dbReference type="Gramene" id="EME32192">
    <property type="protein sequence ID" value="EME32192"/>
    <property type="gene ID" value="Gasu_06050"/>
</dbReference>
<dbReference type="eggNOG" id="KOG0406">
    <property type="taxonomic scope" value="Eukaryota"/>
</dbReference>
<keyword evidence="4" id="KW-1185">Reference proteome</keyword>
<dbReference type="PANTHER" id="PTHR43968">
    <property type="match status" value="1"/>
</dbReference>
<feature type="domain" description="GST C-terminal" evidence="2">
    <location>
        <begin position="156"/>
        <end position="287"/>
    </location>
</feature>
<dbReference type="RefSeq" id="XP_005708712.1">
    <property type="nucleotide sequence ID" value="XM_005708655.1"/>
</dbReference>
<dbReference type="CDD" id="cd00299">
    <property type="entry name" value="GST_C_family"/>
    <property type="match status" value="1"/>
</dbReference>
<evidence type="ECO:0000259" key="1">
    <source>
        <dbReference type="PROSITE" id="PS50404"/>
    </source>
</evidence>
<dbReference type="InterPro" id="IPR036249">
    <property type="entry name" value="Thioredoxin-like_sf"/>
</dbReference>
<dbReference type="AlphaFoldDB" id="M2XPQ1"/>
<sequence>MMMALPRDSACPVVGFLYSANGYCKEIRSRKYGSWYSCCPLHGTRTKAVHPKRSYYCSLDLDIFQEKEREGILYSFPVSNYSARCRFVIYAKEIPIEIHSPPVGLKSEEYLKINPLGKVPALWLADNNITLVESEVINEYLIDKYMHVSPSFIPKTAEKRALARLASRLYDLYIGPYQYGLYRDVSTMEERKSCFESGRRGLEILERVIQATPFVAGERISLGDVALFPSLLFWVYLAPRYYNWYPLEDLPKLSGWFHFMKTESAAAERVYKEVMEGLETWEKNGRFERMGLKQRMT</sequence>
<evidence type="ECO:0000313" key="3">
    <source>
        <dbReference type="EMBL" id="EME32192.1"/>
    </source>
</evidence>
<dbReference type="STRING" id="130081.M2XPQ1"/>
<dbReference type="PROSITE" id="PS50404">
    <property type="entry name" value="GST_NTER"/>
    <property type="match status" value="1"/>
</dbReference>
<dbReference type="InterPro" id="IPR050983">
    <property type="entry name" value="GST_Omega/HSP26"/>
</dbReference>
<feature type="domain" description="GST N-terminal" evidence="1">
    <location>
        <begin position="69"/>
        <end position="149"/>
    </location>
</feature>
<evidence type="ECO:0000259" key="2">
    <source>
        <dbReference type="PROSITE" id="PS50405"/>
    </source>
</evidence>
<dbReference type="OMA" id="PIQGCMY"/>
<dbReference type="PANTHER" id="PTHR43968:SF6">
    <property type="entry name" value="GLUTATHIONE S-TRANSFERASE OMEGA"/>
    <property type="match status" value="1"/>
</dbReference>
<keyword evidence="3" id="KW-0808">Transferase</keyword>
<dbReference type="OrthoDB" id="422574at2759"/>
<dbReference type="SFLD" id="SFLDS00019">
    <property type="entry name" value="Glutathione_Transferase_(cytos"/>
    <property type="match status" value="1"/>
</dbReference>
<dbReference type="Gene3D" id="1.20.1050.10">
    <property type="match status" value="1"/>
</dbReference>
<dbReference type="PROSITE" id="PS50405">
    <property type="entry name" value="GST_CTER"/>
    <property type="match status" value="1"/>
</dbReference>
<dbReference type="Pfam" id="PF13417">
    <property type="entry name" value="GST_N_3"/>
    <property type="match status" value="1"/>
</dbReference>
<dbReference type="GO" id="GO:0004364">
    <property type="term" value="F:glutathione transferase activity"/>
    <property type="evidence" value="ECO:0007669"/>
    <property type="project" value="UniProtKB-EC"/>
</dbReference>
<accession>M2XPQ1</accession>
<proteinExistence type="predicted"/>
<dbReference type="InterPro" id="IPR004045">
    <property type="entry name" value="Glutathione_S-Trfase_N"/>
</dbReference>
<dbReference type="GeneID" id="17090788"/>
<dbReference type="Pfam" id="PF13410">
    <property type="entry name" value="GST_C_2"/>
    <property type="match status" value="1"/>
</dbReference>
<dbReference type="SFLD" id="SFLDG00358">
    <property type="entry name" value="Main_(cytGST)"/>
    <property type="match status" value="1"/>
</dbReference>